<dbReference type="FunFam" id="3.60.20.10:FF:000001">
    <property type="entry name" value="Glutamate synthase, large subunit"/>
    <property type="match status" value="1"/>
</dbReference>
<dbReference type="CDD" id="cd00713">
    <property type="entry name" value="GltS"/>
    <property type="match status" value="1"/>
</dbReference>
<protein>
    <recommendedName>
        <fullName evidence="17">Glutamate synthase [NADPH] large chain</fullName>
        <ecNumber evidence="4">1.4.1.13</ecNumber>
    </recommendedName>
    <alternativeName>
        <fullName evidence="18">Glutamate synthase subunit alpha</fullName>
    </alternativeName>
</protein>
<organism evidence="21 22">
    <name type="scientific">Actibacterium lipolyticum</name>
    <dbReference type="NCBI Taxonomy" id="1524263"/>
    <lineage>
        <taxon>Bacteria</taxon>
        <taxon>Pseudomonadati</taxon>
        <taxon>Pseudomonadota</taxon>
        <taxon>Alphaproteobacteria</taxon>
        <taxon>Rhodobacterales</taxon>
        <taxon>Roseobacteraceae</taxon>
        <taxon>Actibacterium</taxon>
    </lineage>
</organism>
<reference evidence="22" key="1">
    <citation type="submission" date="2017-05" db="EMBL/GenBank/DDBJ databases">
        <authorList>
            <person name="Rodrigo-Torres L."/>
            <person name="Arahal R. D."/>
            <person name="Lucena T."/>
        </authorList>
    </citation>
    <scope>NUCLEOTIDE SEQUENCE [LARGE SCALE GENOMIC DNA]</scope>
    <source>
        <strain evidence="22">CECT 8621</strain>
    </source>
</reference>
<dbReference type="CDD" id="cd00982">
    <property type="entry name" value="gltB_C"/>
    <property type="match status" value="1"/>
</dbReference>
<keyword evidence="22" id="KW-1185">Reference proteome</keyword>
<comment type="cofactor">
    <cofactor evidence="1">
        <name>FMN</name>
        <dbReference type="ChEBI" id="CHEBI:58210"/>
    </cofactor>
</comment>
<keyword evidence="7" id="KW-0288">FMN</keyword>
<comment type="cofactor">
    <cofactor evidence="2">
        <name>[3Fe-4S] cluster</name>
        <dbReference type="ChEBI" id="CHEBI:21137"/>
    </cofactor>
</comment>
<gene>
    <name evidence="21" type="primary">gltB</name>
    <name evidence="21" type="ORF">COL8621_03247</name>
</gene>
<dbReference type="InterPro" id="IPR017932">
    <property type="entry name" value="GATase_2_dom"/>
</dbReference>
<dbReference type="InterPro" id="IPR006982">
    <property type="entry name" value="Glu_synth_centr_N"/>
</dbReference>
<evidence type="ECO:0000256" key="10">
    <source>
        <dbReference type="ARBA" id="ARBA00023002"/>
    </source>
</evidence>
<evidence type="ECO:0000256" key="15">
    <source>
        <dbReference type="ARBA" id="ARBA00037898"/>
    </source>
</evidence>
<keyword evidence="8" id="KW-0479">Metal-binding</keyword>
<evidence type="ECO:0000256" key="19">
    <source>
        <dbReference type="SAM" id="MobiDB-lite"/>
    </source>
</evidence>
<sequence length="1512" mass="164122">MTKYDAEWVAAEEAKRKFMSENGLYREEDEHSSCGVGLVVSVDGKPSRKVVENGISALKAIWHRGAVDADGKTGDGAGIHVQIPVPFFYDQIRRTGHEPHADQLVAVGQVFLPRTDFGAQETCRTIVESEVLRMGYYIYGWRHVPVEVECLGEKANATRPEIEQILISNSKGVDEETFERELYVIRRRIEKAAAAAGVGSLYICSLSCRSIIYKGMMLAEQVAEFYPDLKDERFESAFAIYHQRYSTNTFPQWWLAQPFRMLAHNGEINTLKGNLNWMKSHEIRMTSSAFGDLADDIKPVVPQGSSDSAALDAVFEVLVRAGRDAPMAKTMLVPESWSKQAVELPETWRDMYSYCNSVMEPWDGPAALAMTDGRWVCAGLDRNGLRPMRYVVTGDGLMIAGSEAGMVPTDEATVREKGALGPGQMIAVDTKEGVLFHDRELKDKLAEAQPFGEWVGKITELDSVLADVTEKPTFAGAELRKRQIAAGYSIEELEQILAPMAEDAKEAIASMGDDTPSAVLSEKYRPLSHFFRQNFSQVTNPPIDSLREFRVMSLKTRFGNLKNVLDQDSSQTEILVLDSPFVGNAQFDAMVGEFNAPMVEIDCTFAAGGGQDALRQGLARIRAEAEDAVRSGGGHIVLTDQHQGPDKVAMPMILATSAVHSWLTRKGLRTFCSVGVRSAECIDPHYFAVLIGCGATIVNAYLAEDSLADRIERGLLDCSLNEAVQRYRAAVDAGLLKIMAKMGISVISSYRGGLNFEAVGLSRAMCAEYFPGMHSRISGIGVSGIQRKLEEVHARGWKGGSDVLPIGGFYKARRSGEKHAWEAQTMHMLQAACDRSSYEMWKKFSAAMRANPPIHLRDLLDIKAIGKAIPLEEVESITSIRKRFVTPGMSLGALSPEAHRTLSIAMNRIGAKSDSGEGGESPDDFTPEPNGDNASAKIKQVASGRFGVTAEYLLHCEELEIKVAQGAKPGEGGQLPGMKVTDLIAKLRHSTKGVTLISPPPHHDIYSIEDLAQLIYDLKQINPRCKVTVKLVASSGVGTIAAGVAKAKADIILISGHNGGTGASPATSIKYAGLPWEMGLTEAHQVLAMNNLRERVTLRTDGGLRTGRDIVMAAMMGAEEYGIGTAALIAMGCIMVRQCQSNTCPVGVCTQDERLREKFTGNADKVVNLITFYAQEVREILASIGARSLDEVIGRADLLSQVSRGSAHLDDLDLNPLLITVDGANKIVYDRNKPRNAVPDTLDAEIVKDAARFLNDGEKMQLSYAVQNTLRSIGTRTSSHIVKNFGMRNNLQPDHLTVKLTGSAGQALGAFAAPGLKIEVSGDANDYVGKGLSGGTIVVRPPMASPLVASENTIIGNTVLYGATDGYLFAAGRAGERFAVRNSGATVVIEGCGSNGCEYMTGGLAIILGSIGANFGAGMTGGMAYLYNPDGACESMMNMETLVTCPVTVDHWEEQLKGLIERHLAETNSRKAADILQHWDLERGNFLQVCPKEMLVHLKHPLSLESTAVPAE</sequence>
<dbReference type="CDD" id="cd02808">
    <property type="entry name" value="GltS_FMN"/>
    <property type="match status" value="1"/>
</dbReference>
<dbReference type="PANTHER" id="PTHR11938:SF133">
    <property type="entry name" value="GLUTAMATE SYNTHASE (NADH)"/>
    <property type="match status" value="1"/>
</dbReference>
<keyword evidence="9" id="KW-0315">Glutamine amidotransferase</keyword>
<comment type="similarity">
    <text evidence="3">Belongs to the glutamate synthase family.</text>
</comment>
<dbReference type="SUPFAM" id="SSF56235">
    <property type="entry name" value="N-terminal nucleophile aminohydrolases (Ntn hydrolases)"/>
    <property type="match status" value="1"/>
</dbReference>
<evidence type="ECO:0000256" key="9">
    <source>
        <dbReference type="ARBA" id="ARBA00022962"/>
    </source>
</evidence>
<keyword evidence="12" id="KW-0411">Iron-sulfur</keyword>
<accession>A0A238KX42</accession>
<dbReference type="Gene3D" id="3.20.20.70">
    <property type="entry name" value="Aldolase class I"/>
    <property type="match status" value="2"/>
</dbReference>
<evidence type="ECO:0000259" key="20">
    <source>
        <dbReference type="PROSITE" id="PS51278"/>
    </source>
</evidence>
<dbReference type="Pfam" id="PF01493">
    <property type="entry name" value="GXGXG"/>
    <property type="match status" value="1"/>
</dbReference>
<dbReference type="Gene3D" id="3.60.20.10">
    <property type="entry name" value="Glutamine Phosphoribosylpyrophosphate, subunit 1, domain 1"/>
    <property type="match status" value="1"/>
</dbReference>
<dbReference type="InterPro" id="IPR050711">
    <property type="entry name" value="ET-N_metabolism_enzyme"/>
</dbReference>
<dbReference type="NCBIfam" id="NF008730">
    <property type="entry name" value="PRK11750.1"/>
    <property type="match status" value="1"/>
</dbReference>
<dbReference type="EMBL" id="FXYE01000002">
    <property type="protein sequence ID" value="SMX46782.1"/>
    <property type="molecule type" value="Genomic_DNA"/>
</dbReference>
<dbReference type="Pfam" id="PF04898">
    <property type="entry name" value="Glu_syn_central"/>
    <property type="match status" value="1"/>
</dbReference>
<dbReference type="GO" id="GO:0019676">
    <property type="term" value="P:ammonia assimilation cycle"/>
    <property type="evidence" value="ECO:0007669"/>
    <property type="project" value="TreeGrafter"/>
</dbReference>
<evidence type="ECO:0000256" key="18">
    <source>
        <dbReference type="ARBA" id="ARBA00079921"/>
    </source>
</evidence>
<dbReference type="Pfam" id="PF00310">
    <property type="entry name" value="GATase_2"/>
    <property type="match status" value="1"/>
</dbReference>
<keyword evidence="11" id="KW-0408">Iron</keyword>
<evidence type="ECO:0000313" key="22">
    <source>
        <dbReference type="Proteomes" id="UP000202922"/>
    </source>
</evidence>
<comment type="pathway">
    <text evidence="15">Amino-acid biosynthesis; L-glutamate biosynthesis via GLT pathway; L-glutamate from 2-oxoglutarate and L-glutamine (NADP(+) route): step 1/1.</text>
</comment>
<keyword evidence="13" id="KW-0314">Glutamate biosynthesis</keyword>
<evidence type="ECO:0000256" key="4">
    <source>
        <dbReference type="ARBA" id="ARBA00012079"/>
    </source>
</evidence>
<dbReference type="EC" id="1.4.1.13" evidence="4"/>
<dbReference type="GO" id="GO:0051538">
    <property type="term" value="F:3 iron, 4 sulfur cluster binding"/>
    <property type="evidence" value="ECO:0007669"/>
    <property type="project" value="UniProtKB-KW"/>
</dbReference>
<dbReference type="SUPFAM" id="SSF51395">
    <property type="entry name" value="FMN-linked oxidoreductases"/>
    <property type="match status" value="1"/>
</dbReference>
<dbReference type="Pfam" id="PF01645">
    <property type="entry name" value="Glu_synthase"/>
    <property type="match status" value="1"/>
</dbReference>
<feature type="region of interest" description="Disordered" evidence="19">
    <location>
        <begin position="911"/>
        <end position="934"/>
    </location>
</feature>
<dbReference type="RefSeq" id="WP_093968279.1">
    <property type="nucleotide sequence ID" value="NZ_FXYE01000002.1"/>
</dbReference>
<dbReference type="InterPro" id="IPR002932">
    <property type="entry name" value="Glu_synthdom"/>
</dbReference>
<evidence type="ECO:0000256" key="17">
    <source>
        <dbReference type="ARBA" id="ARBA00072108"/>
    </source>
</evidence>
<dbReference type="OrthoDB" id="9758182at2"/>
<dbReference type="InterPro" id="IPR036485">
    <property type="entry name" value="Glu_synth_asu_C_sf"/>
</dbReference>
<dbReference type="InterPro" id="IPR013785">
    <property type="entry name" value="Aldolase_TIM"/>
</dbReference>
<name>A0A238KX42_9RHOB</name>
<evidence type="ECO:0000256" key="7">
    <source>
        <dbReference type="ARBA" id="ARBA00022643"/>
    </source>
</evidence>
<keyword evidence="5" id="KW-0028">Amino-acid biosynthesis</keyword>
<proteinExistence type="inferred from homology"/>
<dbReference type="InterPro" id="IPR029055">
    <property type="entry name" value="Ntn_hydrolases_N"/>
</dbReference>
<dbReference type="PROSITE" id="PS51278">
    <property type="entry name" value="GATASE_TYPE_2"/>
    <property type="match status" value="1"/>
</dbReference>
<evidence type="ECO:0000256" key="11">
    <source>
        <dbReference type="ARBA" id="ARBA00023004"/>
    </source>
</evidence>
<evidence type="ECO:0000256" key="12">
    <source>
        <dbReference type="ARBA" id="ARBA00023014"/>
    </source>
</evidence>
<keyword evidence="6" id="KW-0285">Flavoprotein</keyword>
<dbReference type="PANTHER" id="PTHR11938">
    <property type="entry name" value="FAD NADPH DEHYDROGENASE/OXIDOREDUCTASE"/>
    <property type="match status" value="1"/>
</dbReference>
<dbReference type="SUPFAM" id="SSF69336">
    <property type="entry name" value="Alpha subunit of glutamate synthase, C-terminal domain"/>
    <property type="match status" value="1"/>
</dbReference>
<dbReference type="GO" id="GO:0004355">
    <property type="term" value="F:glutamate synthase (NADPH) activity"/>
    <property type="evidence" value="ECO:0007669"/>
    <property type="project" value="UniProtKB-EC"/>
</dbReference>
<evidence type="ECO:0000313" key="21">
    <source>
        <dbReference type="EMBL" id="SMX46782.1"/>
    </source>
</evidence>
<evidence type="ECO:0000256" key="16">
    <source>
        <dbReference type="ARBA" id="ARBA00048151"/>
    </source>
</evidence>
<evidence type="ECO:0000256" key="3">
    <source>
        <dbReference type="ARBA" id="ARBA00009716"/>
    </source>
</evidence>
<keyword evidence="14" id="KW-0003">3Fe-4S</keyword>
<evidence type="ECO:0000256" key="5">
    <source>
        <dbReference type="ARBA" id="ARBA00022605"/>
    </source>
</evidence>
<dbReference type="GO" id="GO:0006537">
    <property type="term" value="P:glutamate biosynthetic process"/>
    <property type="evidence" value="ECO:0007669"/>
    <property type="project" value="UniProtKB-KW"/>
</dbReference>
<feature type="domain" description="Glutamine amidotransferase type-2" evidence="20">
    <location>
        <begin position="34"/>
        <end position="431"/>
    </location>
</feature>
<dbReference type="Proteomes" id="UP000202922">
    <property type="component" value="Unassembled WGS sequence"/>
</dbReference>
<evidence type="ECO:0000256" key="14">
    <source>
        <dbReference type="ARBA" id="ARBA00023291"/>
    </source>
</evidence>
<evidence type="ECO:0000256" key="1">
    <source>
        <dbReference type="ARBA" id="ARBA00001917"/>
    </source>
</evidence>
<dbReference type="InterPro" id="IPR002489">
    <property type="entry name" value="Glu_synth_asu_C"/>
</dbReference>
<evidence type="ECO:0000256" key="13">
    <source>
        <dbReference type="ARBA" id="ARBA00023164"/>
    </source>
</evidence>
<evidence type="ECO:0000256" key="8">
    <source>
        <dbReference type="ARBA" id="ARBA00022723"/>
    </source>
</evidence>
<evidence type="ECO:0000256" key="2">
    <source>
        <dbReference type="ARBA" id="ARBA00001927"/>
    </source>
</evidence>
<evidence type="ECO:0000256" key="6">
    <source>
        <dbReference type="ARBA" id="ARBA00022630"/>
    </source>
</evidence>
<keyword evidence="10 21" id="KW-0560">Oxidoreductase</keyword>
<dbReference type="GO" id="GO:0046872">
    <property type="term" value="F:metal ion binding"/>
    <property type="evidence" value="ECO:0007669"/>
    <property type="project" value="UniProtKB-KW"/>
</dbReference>
<comment type="catalytic activity">
    <reaction evidence="16">
        <text>2 L-glutamate + NADP(+) = L-glutamine + 2-oxoglutarate + NADPH + H(+)</text>
        <dbReference type="Rhea" id="RHEA:15501"/>
        <dbReference type="ChEBI" id="CHEBI:15378"/>
        <dbReference type="ChEBI" id="CHEBI:16810"/>
        <dbReference type="ChEBI" id="CHEBI:29985"/>
        <dbReference type="ChEBI" id="CHEBI:57783"/>
        <dbReference type="ChEBI" id="CHEBI:58349"/>
        <dbReference type="ChEBI" id="CHEBI:58359"/>
        <dbReference type="EC" id="1.4.1.13"/>
    </reaction>
</comment>
<dbReference type="Gene3D" id="2.160.20.60">
    <property type="entry name" value="Glutamate synthase, alpha subunit, C-terminal domain"/>
    <property type="match status" value="1"/>
</dbReference>
<dbReference type="FunFam" id="3.20.20.70:FF:000097">
    <property type="entry name" value="Glutamate synthase, large subunit"/>
    <property type="match status" value="1"/>
</dbReference>